<dbReference type="Proteomes" id="UP001497516">
    <property type="component" value="Chromosome 3"/>
</dbReference>
<gene>
    <name evidence="2" type="ORF">LTRI10_LOCUS16738</name>
</gene>
<dbReference type="PANTHER" id="PTHR33781:SF1">
    <property type="entry name" value="PROTEIN PHYTOCHROME KINASE SUBSTRATE 4"/>
    <property type="match status" value="1"/>
</dbReference>
<feature type="region of interest" description="Disordered" evidence="1">
    <location>
        <begin position="556"/>
        <end position="582"/>
    </location>
</feature>
<dbReference type="InterPro" id="IPR039615">
    <property type="entry name" value="PKS"/>
</dbReference>
<dbReference type="GO" id="GO:0009638">
    <property type="term" value="P:phototropism"/>
    <property type="evidence" value="ECO:0007669"/>
    <property type="project" value="InterPro"/>
</dbReference>
<evidence type="ECO:0000313" key="3">
    <source>
        <dbReference type="Proteomes" id="UP001497516"/>
    </source>
</evidence>
<dbReference type="AlphaFoldDB" id="A0AAV2DLN8"/>
<feature type="compositionally biased region" description="Gly residues" evidence="1">
    <location>
        <begin position="424"/>
        <end position="433"/>
    </location>
</feature>
<feature type="region of interest" description="Disordered" evidence="1">
    <location>
        <begin position="345"/>
        <end position="379"/>
    </location>
</feature>
<dbReference type="EMBL" id="OZ034816">
    <property type="protein sequence ID" value="CAL1374903.1"/>
    <property type="molecule type" value="Genomic_DNA"/>
</dbReference>
<feature type="compositionally biased region" description="Polar residues" evidence="1">
    <location>
        <begin position="213"/>
        <end position="225"/>
    </location>
</feature>
<reference evidence="2 3" key="1">
    <citation type="submission" date="2024-04" db="EMBL/GenBank/DDBJ databases">
        <authorList>
            <person name="Fracassetti M."/>
        </authorList>
    </citation>
    <scope>NUCLEOTIDE SEQUENCE [LARGE SCALE GENOMIC DNA]</scope>
</reference>
<evidence type="ECO:0000313" key="2">
    <source>
        <dbReference type="EMBL" id="CAL1374903.1"/>
    </source>
</evidence>
<sequence>MRAIPGRRGGVESTPSPYFPFSQKLPPAVHDASFSSYLQPGSNPIDDSAEISIFDATKYFNSEAENPKLSINRVSPVVANGNSNNSGVVVSEPPRFSSASSSVDGYGYANRNYRTGSFHATPTASSEASWNSQTGLLSNPPGALAVSVRHPQGSVADDQKKRGSAKKWILGRRCPCSGKKSVQVEEKMSEPRTPMSHLAPNNRVTVSAMVKRQGSNSNDHSNNNIPKIPNSFPGRVEKSDCSSAPSSIDWMERREIEIPNSVRRISAETTRFGSHHRVVLPPNSTEGNSIGGGGGFTFPILSQSAAAAAPPVKLVLKPKLSILEDPPRESLEVFRPAEEVIVGGGNSAVKLGPEPPKRQSFTFPASPRSRMTAAATDDDLASDASSDLFEIESFSTQTTSYQLGSNRRDSMEDASTFNARRLSGIGGGGGGGAYRERVEEEEEEEEEVAATECYEPSEASIAWSVVTAEGFDRASVTNYSVTASEADEVRFMMMRQVEAARNGGGGGGGGGKKRGGLLSCRCEKAVSVGPQPMRTGGGGEGQRGVNMAAGHVNGRAAAMNSSHKKPPLAKSHSARLSLPFAA</sequence>
<dbReference type="PANTHER" id="PTHR33781">
    <property type="entry name" value="PROTEIN PHYTOCHROME KINASE SUBSTRATE 1-RELATED"/>
    <property type="match status" value="1"/>
</dbReference>
<name>A0AAV2DLN8_9ROSI</name>
<proteinExistence type="predicted"/>
<organism evidence="2 3">
    <name type="scientific">Linum trigynum</name>
    <dbReference type="NCBI Taxonomy" id="586398"/>
    <lineage>
        <taxon>Eukaryota</taxon>
        <taxon>Viridiplantae</taxon>
        <taxon>Streptophyta</taxon>
        <taxon>Embryophyta</taxon>
        <taxon>Tracheophyta</taxon>
        <taxon>Spermatophyta</taxon>
        <taxon>Magnoliopsida</taxon>
        <taxon>eudicotyledons</taxon>
        <taxon>Gunneridae</taxon>
        <taxon>Pentapetalae</taxon>
        <taxon>rosids</taxon>
        <taxon>fabids</taxon>
        <taxon>Malpighiales</taxon>
        <taxon>Linaceae</taxon>
        <taxon>Linum</taxon>
    </lineage>
</organism>
<evidence type="ECO:0008006" key="4">
    <source>
        <dbReference type="Google" id="ProtNLM"/>
    </source>
</evidence>
<evidence type="ECO:0000256" key="1">
    <source>
        <dbReference type="SAM" id="MobiDB-lite"/>
    </source>
</evidence>
<protein>
    <recommendedName>
        <fullName evidence="4">Protein PHYTOCHROME KINASE SUBSTRATE 4</fullName>
    </recommendedName>
</protein>
<feature type="compositionally biased region" description="Acidic residues" evidence="1">
    <location>
        <begin position="439"/>
        <end position="449"/>
    </location>
</feature>
<accession>A0AAV2DLN8</accession>
<feature type="region of interest" description="Disordered" evidence="1">
    <location>
        <begin position="213"/>
        <end position="247"/>
    </location>
</feature>
<feature type="region of interest" description="Disordered" evidence="1">
    <location>
        <begin position="420"/>
        <end position="450"/>
    </location>
</feature>
<keyword evidence="3" id="KW-1185">Reference proteome</keyword>